<dbReference type="InterPro" id="IPR036425">
    <property type="entry name" value="MoaB/Mog-like_dom_sf"/>
</dbReference>
<dbReference type="PANTHER" id="PTHR13939">
    <property type="entry name" value="NICOTINAMIDE-NUCLEOTIDE AMIDOHYDROLASE PNCC"/>
    <property type="match status" value="1"/>
</dbReference>
<dbReference type="NCBIfam" id="TIGR00199">
    <property type="entry name" value="PncC_domain"/>
    <property type="match status" value="1"/>
</dbReference>
<dbReference type="PIRSF" id="PIRSF006728">
    <property type="entry name" value="CinA"/>
    <property type="match status" value="1"/>
</dbReference>
<dbReference type="HAMAP" id="MF_00226_B">
    <property type="entry name" value="CinA_B"/>
    <property type="match status" value="1"/>
</dbReference>
<evidence type="ECO:0000313" key="3">
    <source>
        <dbReference type="EMBL" id="RCK67992.1"/>
    </source>
</evidence>
<evidence type="ECO:0000259" key="2">
    <source>
        <dbReference type="SMART" id="SM00852"/>
    </source>
</evidence>
<dbReference type="Pfam" id="PF02464">
    <property type="entry name" value="CinA"/>
    <property type="match status" value="1"/>
</dbReference>
<proteinExistence type="inferred from homology"/>
<dbReference type="AlphaFoldDB" id="A0A367YSJ3"/>
<dbReference type="PANTHER" id="PTHR13939:SF0">
    <property type="entry name" value="NMN AMIDOHYDROLASE-LIKE PROTEIN YFAY"/>
    <property type="match status" value="1"/>
</dbReference>
<dbReference type="InterPro" id="IPR008135">
    <property type="entry name" value="Competence-induced_CinA"/>
</dbReference>
<dbReference type="NCBIfam" id="TIGR00200">
    <property type="entry name" value="cinA_nterm"/>
    <property type="match status" value="1"/>
</dbReference>
<dbReference type="InterPro" id="IPR008136">
    <property type="entry name" value="CinA_C"/>
</dbReference>
<evidence type="ECO:0000313" key="4">
    <source>
        <dbReference type="Proteomes" id="UP000252770"/>
    </source>
</evidence>
<comment type="caution">
    <text evidence="3">The sequence shown here is derived from an EMBL/GenBank/DDBJ whole genome shotgun (WGS) entry which is preliminary data.</text>
</comment>
<dbReference type="InterPro" id="IPR036653">
    <property type="entry name" value="CinA-like_C"/>
</dbReference>
<dbReference type="Gene3D" id="3.40.980.10">
    <property type="entry name" value="MoaB/Mog-like domain"/>
    <property type="match status" value="1"/>
</dbReference>
<accession>A0A367YSJ3</accession>
<dbReference type="NCBIfam" id="NF001813">
    <property type="entry name" value="PRK00549.1"/>
    <property type="match status" value="1"/>
</dbReference>
<dbReference type="SUPFAM" id="SSF142433">
    <property type="entry name" value="CinA-like"/>
    <property type="match status" value="1"/>
</dbReference>
<dbReference type="Proteomes" id="UP000252770">
    <property type="component" value="Unassembled WGS sequence"/>
</dbReference>
<dbReference type="Pfam" id="PF00994">
    <property type="entry name" value="MoCF_biosynth"/>
    <property type="match status" value="1"/>
</dbReference>
<organism evidence="3 4">
    <name type="scientific">Desertihabitans brevis</name>
    <dbReference type="NCBI Taxonomy" id="2268447"/>
    <lineage>
        <taxon>Bacteria</taxon>
        <taxon>Bacillati</taxon>
        <taxon>Actinomycetota</taxon>
        <taxon>Actinomycetes</taxon>
        <taxon>Propionibacteriales</taxon>
        <taxon>Propionibacteriaceae</taxon>
        <taxon>Desertihabitans</taxon>
    </lineage>
</organism>
<reference evidence="3 4" key="1">
    <citation type="submission" date="2018-07" db="EMBL/GenBank/DDBJ databases">
        <title>Desertimonas flava gen. nov. sp. nov.</title>
        <authorList>
            <person name="Liu S."/>
        </authorList>
    </citation>
    <scope>NUCLEOTIDE SEQUENCE [LARGE SCALE GENOMIC DNA]</scope>
    <source>
        <strain evidence="3 4">16Sb5-5</strain>
    </source>
</reference>
<dbReference type="SMART" id="SM00852">
    <property type="entry name" value="MoCF_biosynth"/>
    <property type="match status" value="1"/>
</dbReference>
<evidence type="ECO:0000256" key="1">
    <source>
        <dbReference type="HAMAP-Rule" id="MF_00226"/>
    </source>
</evidence>
<dbReference type="SUPFAM" id="SSF53218">
    <property type="entry name" value="Molybdenum cofactor biosynthesis proteins"/>
    <property type="match status" value="1"/>
</dbReference>
<dbReference type="RefSeq" id="WP_114128132.1">
    <property type="nucleotide sequence ID" value="NZ_QOUI01000015.1"/>
</dbReference>
<comment type="similarity">
    <text evidence="1">Belongs to the CinA family.</text>
</comment>
<dbReference type="Gene3D" id="3.90.950.20">
    <property type="entry name" value="CinA-like"/>
    <property type="match status" value="1"/>
</dbReference>
<gene>
    <name evidence="3" type="ORF">DT076_18210</name>
</gene>
<sequence>MDVRAGILVTGTEVLTGRVTDRNGPWLAERLRQLGVDVGRVVVVGDRPDDLRTALTQLDDLDLVVTSGGLGPTADDLTLEIVAAHRGRALHHDAELEERIAERVEAMRRRRGWAVDADALRAANRKQALVPAGASLLEPVGTAPGVVVPGPPPVVVLPGPPSELQQMWAAAEASPLVQEVLARAGTLEQRTLRLWGPPEAALADALRRAGDLSGVELTTCVRTAELEVVGRFAPAAADVWDGLGAHLQEEFGPALFSPDGRSVDEVVADLAVGTGATVATAESCTGGLLGARLTEQPGSSGWVVGGVVAYADRVKIEQLGVPPGLLERHGAVSEPVARAMAEGVRDRLRSTVGVGITGVAGPGGGTETKPVGLVHLAVAGPGTTLHRELRAGGARTDIRTYAVQHALHLLREALD</sequence>
<protein>
    <recommendedName>
        <fullName evidence="1">CinA-like protein</fullName>
    </recommendedName>
</protein>
<keyword evidence="4" id="KW-1185">Reference proteome</keyword>
<dbReference type="InterPro" id="IPR001453">
    <property type="entry name" value="MoaB/Mog_dom"/>
</dbReference>
<name>A0A367YSJ3_9ACTN</name>
<feature type="domain" description="MoaB/Mog" evidence="2">
    <location>
        <begin position="6"/>
        <end position="179"/>
    </location>
</feature>
<dbReference type="EMBL" id="QOUI01000015">
    <property type="protein sequence ID" value="RCK67992.1"/>
    <property type="molecule type" value="Genomic_DNA"/>
</dbReference>
<dbReference type="InterPro" id="IPR050101">
    <property type="entry name" value="CinA"/>
</dbReference>